<comment type="caution">
    <text evidence="2">The sequence shown here is derived from an EMBL/GenBank/DDBJ whole genome shotgun (WGS) entry which is preliminary data.</text>
</comment>
<dbReference type="EMBL" id="JBHSFU010000002">
    <property type="protein sequence ID" value="MFC4556822.1"/>
    <property type="molecule type" value="Genomic_DNA"/>
</dbReference>
<accession>A0ABV9DDK3</accession>
<evidence type="ECO:0000313" key="3">
    <source>
        <dbReference type="Proteomes" id="UP001595989"/>
    </source>
</evidence>
<sequence>MTRQFKGLLYFYAANYRHSLSIFYVILAGILLVSLAFAYFLYQTDSNAMAFSLTGPMYIYCSIVGFLTVKEAVPFAIRMGATRKKMYASLGIFFLGLTSAMAVVASIFQEIIMGLISVSGAFTFLHPAQMMENNWYTRILVDISIMFCLMAIMFLLGLLFYRYGLAGGGSVLGVMVVVILGGIAQGWLVEFLVDLFQSFSMTLFLKIFLVGLFAYVLSWMFIRNITTVKVK</sequence>
<keyword evidence="1" id="KW-1133">Transmembrane helix</keyword>
<keyword evidence="1" id="KW-0812">Transmembrane</keyword>
<feature type="transmembrane region" description="Helical" evidence="1">
    <location>
        <begin position="201"/>
        <end position="222"/>
    </location>
</feature>
<evidence type="ECO:0000256" key="1">
    <source>
        <dbReference type="SAM" id="Phobius"/>
    </source>
</evidence>
<evidence type="ECO:0000313" key="2">
    <source>
        <dbReference type="EMBL" id="MFC4556822.1"/>
    </source>
</evidence>
<feature type="transmembrane region" description="Helical" evidence="1">
    <location>
        <begin position="136"/>
        <end position="161"/>
    </location>
</feature>
<organism evidence="2 3">
    <name type="scientific">Virgibacillus kekensis</name>
    <dbReference type="NCBI Taxonomy" id="202261"/>
    <lineage>
        <taxon>Bacteria</taxon>
        <taxon>Bacillati</taxon>
        <taxon>Bacillota</taxon>
        <taxon>Bacilli</taxon>
        <taxon>Bacillales</taxon>
        <taxon>Bacillaceae</taxon>
        <taxon>Virgibacillus</taxon>
    </lineage>
</organism>
<feature type="transmembrane region" description="Helical" evidence="1">
    <location>
        <begin position="168"/>
        <end position="189"/>
    </location>
</feature>
<protein>
    <recommendedName>
        <fullName evidence="4">ABC transporter permease</fullName>
    </recommendedName>
</protein>
<feature type="transmembrane region" description="Helical" evidence="1">
    <location>
        <begin position="21"/>
        <end position="42"/>
    </location>
</feature>
<name>A0ABV9DDK3_9BACI</name>
<keyword evidence="3" id="KW-1185">Reference proteome</keyword>
<reference evidence="3" key="1">
    <citation type="journal article" date="2019" name="Int. J. Syst. Evol. Microbiol.">
        <title>The Global Catalogue of Microorganisms (GCM) 10K type strain sequencing project: providing services to taxonomists for standard genome sequencing and annotation.</title>
        <authorList>
            <consortium name="The Broad Institute Genomics Platform"/>
            <consortium name="The Broad Institute Genome Sequencing Center for Infectious Disease"/>
            <person name="Wu L."/>
            <person name="Ma J."/>
        </authorList>
    </citation>
    <scope>NUCLEOTIDE SEQUENCE [LARGE SCALE GENOMIC DNA]</scope>
    <source>
        <strain evidence="3">CGMCC 4.7426</strain>
    </source>
</reference>
<feature type="transmembrane region" description="Helical" evidence="1">
    <location>
        <begin position="48"/>
        <end position="69"/>
    </location>
</feature>
<dbReference type="RefSeq" id="WP_390292754.1">
    <property type="nucleotide sequence ID" value="NZ_JBHSFU010000002.1"/>
</dbReference>
<keyword evidence="1" id="KW-0472">Membrane</keyword>
<feature type="transmembrane region" description="Helical" evidence="1">
    <location>
        <begin position="90"/>
        <end position="116"/>
    </location>
</feature>
<proteinExistence type="predicted"/>
<dbReference type="Proteomes" id="UP001595989">
    <property type="component" value="Unassembled WGS sequence"/>
</dbReference>
<gene>
    <name evidence="2" type="ORF">ACFO3D_01200</name>
</gene>
<evidence type="ECO:0008006" key="4">
    <source>
        <dbReference type="Google" id="ProtNLM"/>
    </source>
</evidence>